<gene>
    <name evidence="5" type="ORF">Taro_052433</name>
</gene>
<dbReference type="CDD" id="cd19821">
    <property type="entry name" value="Bbox1_BBX-like"/>
    <property type="match status" value="1"/>
</dbReference>
<protein>
    <recommendedName>
        <fullName evidence="7">B box-type domain-containing protein</fullName>
    </recommendedName>
</protein>
<keyword evidence="1" id="KW-0479">Metal-binding</keyword>
<keyword evidence="2" id="KW-0863">Zinc-finger</keyword>
<keyword evidence="3" id="KW-0862">Zinc</keyword>
<dbReference type="GO" id="GO:0008270">
    <property type="term" value="F:zinc ion binding"/>
    <property type="evidence" value="ECO:0007669"/>
    <property type="project" value="UniProtKB-KW"/>
</dbReference>
<keyword evidence="6" id="KW-1185">Reference proteome</keyword>
<dbReference type="AlphaFoldDB" id="A0A843XIL0"/>
<dbReference type="EMBL" id="NMUH01008908">
    <property type="protein sequence ID" value="MQM19429.1"/>
    <property type="molecule type" value="Genomic_DNA"/>
</dbReference>
<evidence type="ECO:0000256" key="2">
    <source>
        <dbReference type="ARBA" id="ARBA00022771"/>
    </source>
</evidence>
<evidence type="ECO:0008006" key="7">
    <source>
        <dbReference type="Google" id="ProtNLM"/>
    </source>
</evidence>
<evidence type="ECO:0000256" key="4">
    <source>
        <dbReference type="SAM" id="MobiDB-lite"/>
    </source>
</evidence>
<evidence type="ECO:0000313" key="5">
    <source>
        <dbReference type="EMBL" id="MQM19429.1"/>
    </source>
</evidence>
<dbReference type="PANTHER" id="PTHR31717:SF60">
    <property type="entry name" value="B-BOX TYPE ZINC FINGER FAMILY PROTEIN"/>
    <property type="match status" value="1"/>
</dbReference>
<sequence>MYCESDQASLCWECDGKVHGANFLVARHMRSLLCRSCQAPTPWRASGSRLAPTLSDDLELRCSPSHSGYFRPSPSSTAAVSRSGWMLDVHEAETNSVRHRKRAALPAGPVPSTNRPRCDRRARGDSATVDFFLPSSRSPPI</sequence>
<dbReference type="InterPro" id="IPR049808">
    <property type="entry name" value="CONSTANS-like_Bbox1"/>
</dbReference>
<proteinExistence type="predicted"/>
<dbReference type="PANTHER" id="PTHR31717">
    <property type="entry name" value="ZINC FINGER PROTEIN CONSTANS-LIKE 10"/>
    <property type="match status" value="1"/>
</dbReference>
<evidence type="ECO:0000256" key="3">
    <source>
        <dbReference type="ARBA" id="ARBA00022833"/>
    </source>
</evidence>
<organism evidence="5 6">
    <name type="scientific">Colocasia esculenta</name>
    <name type="common">Wild taro</name>
    <name type="synonym">Arum esculentum</name>
    <dbReference type="NCBI Taxonomy" id="4460"/>
    <lineage>
        <taxon>Eukaryota</taxon>
        <taxon>Viridiplantae</taxon>
        <taxon>Streptophyta</taxon>
        <taxon>Embryophyta</taxon>
        <taxon>Tracheophyta</taxon>
        <taxon>Spermatophyta</taxon>
        <taxon>Magnoliopsida</taxon>
        <taxon>Liliopsida</taxon>
        <taxon>Araceae</taxon>
        <taxon>Aroideae</taxon>
        <taxon>Colocasieae</taxon>
        <taxon>Colocasia</taxon>
    </lineage>
</organism>
<evidence type="ECO:0000313" key="6">
    <source>
        <dbReference type="Proteomes" id="UP000652761"/>
    </source>
</evidence>
<dbReference type="Proteomes" id="UP000652761">
    <property type="component" value="Unassembled WGS sequence"/>
</dbReference>
<reference evidence="5" key="1">
    <citation type="submission" date="2017-07" db="EMBL/GenBank/DDBJ databases">
        <title>Taro Niue Genome Assembly and Annotation.</title>
        <authorList>
            <person name="Atibalentja N."/>
            <person name="Keating K."/>
            <person name="Fields C.J."/>
        </authorList>
    </citation>
    <scope>NUCLEOTIDE SEQUENCE</scope>
    <source>
        <strain evidence="5">Niue_2</strain>
        <tissue evidence="5">Leaf</tissue>
    </source>
</reference>
<comment type="caution">
    <text evidence="5">The sequence shown here is derived from an EMBL/GenBank/DDBJ whole genome shotgun (WGS) entry which is preliminary data.</text>
</comment>
<name>A0A843XIL0_COLES</name>
<accession>A0A843XIL0</accession>
<evidence type="ECO:0000256" key="1">
    <source>
        <dbReference type="ARBA" id="ARBA00022723"/>
    </source>
</evidence>
<dbReference type="OrthoDB" id="153872at2759"/>
<feature type="region of interest" description="Disordered" evidence="4">
    <location>
        <begin position="95"/>
        <end position="141"/>
    </location>
</feature>